<sequence length="301" mass="34006">MKRFSFLFGALLFFSCQSLRQEVEPQQLADEPVKLIVACFISPQDTVLAAKISRSRPILDDDPVSGLNITSATVTLQTGSRSIVLKFHSGLQYYRADPEVFPIRAGETYQLKIKTRDGQLLQAQTTVPDAAKLQRAKLDSERVVENNEVKKRFFTRYYWTDLPNQSNYYQTDGVITYPCLTCTPIETIRQPVQFMTGEGTQALYTDEDNPNEPMTSDKGYMGASIPSNKHFFPVFFSRPFVLTASLLHVNDDYFRYHQALAQQLEIESNPFAEPVPIPSNIQGGLGCFGAYNRSTVTVRLK</sequence>
<accession>A0ABW3QKK6</accession>
<evidence type="ECO:0000313" key="1">
    <source>
        <dbReference type="EMBL" id="MFD1144888.1"/>
    </source>
</evidence>
<organism evidence="1 2">
    <name type="scientific">Larkinella insperata</name>
    <dbReference type="NCBI Taxonomy" id="332158"/>
    <lineage>
        <taxon>Bacteria</taxon>
        <taxon>Pseudomonadati</taxon>
        <taxon>Bacteroidota</taxon>
        <taxon>Cytophagia</taxon>
        <taxon>Cytophagales</taxon>
        <taxon>Spirosomataceae</taxon>
        <taxon>Larkinella</taxon>
    </lineage>
</organism>
<proteinExistence type="predicted"/>
<reference evidence="2" key="1">
    <citation type="journal article" date="2019" name="Int. J. Syst. Evol. Microbiol.">
        <title>The Global Catalogue of Microorganisms (GCM) 10K type strain sequencing project: providing services to taxonomists for standard genome sequencing and annotation.</title>
        <authorList>
            <consortium name="The Broad Institute Genomics Platform"/>
            <consortium name="The Broad Institute Genome Sequencing Center for Infectious Disease"/>
            <person name="Wu L."/>
            <person name="Ma J."/>
        </authorList>
    </citation>
    <scope>NUCLEOTIDE SEQUENCE [LARGE SCALE GENOMIC DNA]</scope>
    <source>
        <strain evidence="2">CCUG 55608</strain>
    </source>
</reference>
<dbReference type="InterPro" id="IPR025345">
    <property type="entry name" value="DUF4249"/>
</dbReference>
<dbReference type="PROSITE" id="PS51257">
    <property type="entry name" value="PROKAR_LIPOPROTEIN"/>
    <property type="match status" value="1"/>
</dbReference>
<keyword evidence="2" id="KW-1185">Reference proteome</keyword>
<protein>
    <submittedName>
        <fullName evidence="1">DUF4249 domain-containing protein</fullName>
    </submittedName>
</protein>
<dbReference type="Proteomes" id="UP001597116">
    <property type="component" value="Unassembled WGS sequence"/>
</dbReference>
<dbReference type="EMBL" id="JBHTLP010000023">
    <property type="protein sequence ID" value="MFD1144888.1"/>
    <property type="molecule type" value="Genomic_DNA"/>
</dbReference>
<gene>
    <name evidence="1" type="ORF">ACFQ4C_27405</name>
</gene>
<evidence type="ECO:0000313" key="2">
    <source>
        <dbReference type="Proteomes" id="UP001597116"/>
    </source>
</evidence>
<dbReference type="Pfam" id="PF14054">
    <property type="entry name" value="DUF4249"/>
    <property type="match status" value="1"/>
</dbReference>
<comment type="caution">
    <text evidence="1">The sequence shown here is derived from an EMBL/GenBank/DDBJ whole genome shotgun (WGS) entry which is preliminary data.</text>
</comment>
<dbReference type="RefSeq" id="WP_265993953.1">
    <property type="nucleotide sequence ID" value="NZ_CP110973.1"/>
</dbReference>
<name>A0ABW3QKK6_9BACT</name>